<protein>
    <submittedName>
        <fullName evidence="2">Uncharacterized protein</fullName>
    </submittedName>
</protein>
<evidence type="ECO:0000313" key="3">
    <source>
        <dbReference type="Proteomes" id="UP000015105"/>
    </source>
</evidence>
<feature type="region of interest" description="Disordered" evidence="1">
    <location>
        <begin position="39"/>
        <end position="99"/>
    </location>
</feature>
<reference evidence="3" key="2">
    <citation type="journal article" date="2017" name="Nat. Plants">
        <title>The Aegilops tauschii genome reveals multiple impacts of transposons.</title>
        <authorList>
            <person name="Zhao G."/>
            <person name="Zou C."/>
            <person name="Li K."/>
            <person name="Wang K."/>
            <person name="Li T."/>
            <person name="Gao L."/>
            <person name="Zhang X."/>
            <person name="Wang H."/>
            <person name="Yang Z."/>
            <person name="Liu X."/>
            <person name="Jiang W."/>
            <person name="Mao L."/>
            <person name="Kong X."/>
            <person name="Jiao Y."/>
            <person name="Jia J."/>
        </authorList>
    </citation>
    <scope>NUCLEOTIDE SEQUENCE [LARGE SCALE GENOMIC DNA]</scope>
    <source>
        <strain evidence="3">cv. AL8/78</strain>
    </source>
</reference>
<dbReference type="AlphaFoldDB" id="A0A453CMW2"/>
<proteinExistence type="predicted"/>
<sequence length="99" mass="10938">MTSMHSRPYDRVVSPLHVWLRPVSASPATLSIEAAAARASRCPHPKAARLSELDVHQPRWRDKTPPIKSPGPPSLAGISNQPSSPPRTRSGHLHWYSYS</sequence>
<feature type="compositionally biased region" description="Basic and acidic residues" evidence="1">
    <location>
        <begin position="49"/>
        <end position="65"/>
    </location>
</feature>
<keyword evidence="3" id="KW-1185">Reference proteome</keyword>
<evidence type="ECO:0000256" key="1">
    <source>
        <dbReference type="SAM" id="MobiDB-lite"/>
    </source>
</evidence>
<organism evidence="2 3">
    <name type="scientific">Aegilops tauschii subsp. strangulata</name>
    <name type="common">Goatgrass</name>
    <dbReference type="NCBI Taxonomy" id="200361"/>
    <lineage>
        <taxon>Eukaryota</taxon>
        <taxon>Viridiplantae</taxon>
        <taxon>Streptophyta</taxon>
        <taxon>Embryophyta</taxon>
        <taxon>Tracheophyta</taxon>
        <taxon>Spermatophyta</taxon>
        <taxon>Magnoliopsida</taxon>
        <taxon>Liliopsida</taxon>
        <taxon>Poales</taxon>
        <taxon>Poaceae</taxon>
        <taxon>BOP clade</taxon>
        <taxon>Pooideae</taxon>
        <taxon>Triticodae</taxon>
        <taxon>Triticeae</taxon>
        <taxon>Triticinae</taxon>
        <taxon>Aegilops</taxon>
    </lineage>
</organism>
<reference evidence="3" key="1">
    <citation type="journal article" date="2014" name="Science">
        <title>Ancient hybridizations among the ancestral genomes of bread wheat.</title>
        <authorList>
            <consortium name="International Wheat Genome Sequencing Consortium,"/>
            <person name="Marcussen T."/>
            <person name="Sandve S.R."/>
            <person name="Heier L."/>
            <person name="Spannagl M."/>
            <person name="Pfeifer M."/>
            <person name="Jakobsen K.S."/>
            <person name="Wulff B.B."/>
            <person name="Steuernagel B."/>
            <person name="Mayer K.F."/>
            <person name="Olsen O.A."/>
        </authorList>
    </citation>
    <scope>NUCLEOTIDE SEQUENCE [LARGE SCALE GENOMIC DNA]</scope>
    <source>
        <strain evidence="3">cv. AL8/78</strain>
    </source>
</reference>
<name>A0A453CMW2_AEGTS</name>
<evidence type="ECO:0000313" key="2">
    <source>
        <dbReference type="EnsemblPlants" id="AET2Gv20901900.1"/>
    </source>
</evidence>
<reference evidence="2" key="3">
    <citation type="journal article" date="2017" name="Nature">
        <title>Genome sequence of the progenitor of the wheat D genome Aegilops tauschii.</title>
        <authorList>
            <person name="Luo M.C."/>
            <person name="Gu Y.Q."/>
            <person name="Puiu D."/>
            <person name="Wang H."/>
            <person name="Twardziok S.O."/>
            <person name="Deal K.R."/>
            <person name="Huo N."/>
            <person name="Zhu T."/>
            <person name="Wang L."/>
            <person name="Wang Y."/>
            <person name="McGuire P.E."/>
            <person name="Liu S."/>
            <person name="Long H."/>
            <person name="Ramasamy R.K."/>
            <person name="Rodriguez J.C."/>
            <person name="Van S.L."/>
            <person name="Yuan L."/>
            <person name="Wang Z."/>
            <person name="Xia Z."/>
            <person name="Xiao L."/>
            <person name="Anderson O.D."/>
            <person name="Ouyang S."/>
            <person name="Liang Y."/>
            <person name="Zimin A.V."/>
            <person name="Pertea G."/>
            <person name="Qi P."/>
            <person name="Bennetzen J.L."/>
            <person name="Dai X."/>
            <person name="Dawson M.W."/>
            <person name="Muller H.G."/>
            <person name="Kugler K."/>
            <person name="Rivarola-Duarte L."/>
            <person name="Spannagl M."/>
            <person name="Mayer K.F.X."/>
            <person name="Lu F.H."/>
            <person name="Bevan M.W."/>
            <person name="Leroy P."/>
            <person name="Li P."/>
            <person name="You F.M."/>
            <person name="Sun Q."/>
            <person name="Liu Z."/>
            <person name="Lyons E."/>
            <person name="Wicker T."/>
            <person name="Salzberg S.L."/>
            <person name="Devos K.M."/>
            <person name="Dvorak J."/>
        </authorList>
    </citation>
    <scope>NUCLEOTIDE SEQUENCE [LARGE SCALE GENOMIC DNA]</scope>
    <source>
        <strain evidence="2">cv. AL8/78</strain>
    </source>
</reference>
<reference evidence="2" key="5">
    <citation type="journal article" date="2021" name="G3 (Bethesda)">
        <title>Aegilops tauschii genome assembly Aet v5.0 features greater sequence contiguity and improved annotation.</title>
        <authorList>
            <person name="Wang L."/>
            <person name="Zhu T."/>
            <person name="Rodriguez J.C."/>
            <person name="Deal K.R."/>
            <person name="Dubcovsky J."/>
            <person name="McGuire P.E."/>
            <person name="Lux T."/>
            <person name="Spannagl M."/>
            <person name="Mayer K.F.X."/>
            <person name="Baldrich P."/>
            <person name="Meyers B.C."/>
            <person name="Huo N."/>
            <person name="Gu Y.Q."/>
            <person name="Zhou H."/>
            <person name="Devos K.M."/>
            <person name="Bennetzen J.L."/>
            <person name="Unver T."/>
            <person name="Budak H."/>
            <person name="Gulick P.J."/>
            <person name="Galiba G."/>
            <person name="Kalapos B."/>
            <person name="Nelson D.R."/>
            <person name="Li P."/>
            <person name="You F.M."/>
            <person name="Luo M.C."/>
            <person name="Dvorak J."/>
        </authorList>
    </citation>
    <scope>NUCLEOTIDE SEQUENCE [LARGE SCALE GENOMIC DNA]</scope>
    <source>
        <strain evidence="2">cv. AL8/78</strain>
    </source>
</reference>
<accession>A0A453CMW2</accession>
<dbReference type="EnsemblPlants" id="AET2Gv20901900.1">
    <property type="protein sequence ID" value="AET2Gv20901900.1"/>
    <property type="gene ID" value="AET2Gv20901900"/>
</dbReference>
<reference evidence="2" key="4">
    <citation type="submission" date="2019-03" db="UniProtKB">
        <authorList>
            <consortium name="EnsemblPlants"/>
        </authorList>
    </citation>
    <scope>IDENTIFICATION</scope>
</reference>
<dbReference type="Gramene" id="AET2Gv20901900.1">
    <property type="protein sequence ID" value="AET2Gv20901900.1"/>
    <property type="gene ID" value="AET2Gv20901900"/>
</dbReference>
<dbReference type="Proteomes" id="UP000015105">
    <property type="component" value="Chromosome 2D"/>
</dbReference>